<dbReference type="KEGG" id="nno:NONO_c38050"/>
<reference evidence="7 8" key="1">
    <citation type="journal article" date="2014" name="Appl. Environ. Microbiol.">
        <title>Insights into the Microbial Degradation of Rubber and Gutta-Percha by Analysis of the Complete Genome of Nocardia nova SH22a.</title>
        <authorList>
            <person name="Luo Q."/>
            <person name="Hiessl S."/>
            <person name="Poehlein A."/>
            <person name="Daniel R."/>
            <person name="Steinbuchel A."/>
        </authorList>
    </citation>
    <scope>NUCLEOTIDE SEQUENCE [LARGE SCALE GENOMIC DNA]</scope>
    <source>
        <strain evidence="7">SH22a</strain>
    </source>
</reference>
<dbReference type="PANTHER" id="PTHR30055">
    <property type="entry name" value="HTH-TYPE TRANSCRIPTIONAL REGULATOR RUTR"/>
    <property type="match status" value="1"/>
</dbReference>
<evidence type="ECO:0000256" key="1">
    <source>
        <dbReference type="ARBA" id="ARBA00022491"/>
    </source>
</evidence>
<evidence type="ECO:0000256" key="5">
    <source>
        <dbReference type="PROSITE-ProRule" id="PRU00335"/>
    </source>
</evidence>
<accession>W5THF1</accession>
<name>W5THF1_9NOCA</name>
<proteinExistence type="predicted"/>
<dbReference type="PATRIC" id="fig|1415166.3.peg.3903"/>
<keyword evidence="8" id="KW-1185">Reference proteome</keyword>
<dbReference type="GO" id="GO:0003700">
    <property type="term" value="F:DNA-binding transcription factor activity"/>
    <property type="evidence" value="ECO:0007669"/>
    <property type="project" value="TreeGrafter"/>
</dbReference>
<dbReference type="Gene3D" id="1.10.10.60">
    <property type="entry name" value="Homeodomain-like"/>
    <property type="match status" value="1"/>
</dbReference>
<feature type="domain" description="HTH tetR-type" evidence="6">
    <location>
        <begin position="12"/>
        <end position="72"/>
    </location>
</feature>
<dbReference type="SUPFAM" id="SSF46689">
    <property type="entry name" value="Homeodomain-like"/>
    <property type="match status" value="1"/>
</dbReference>
<dbReference type="SUPFAM" id="SSF48498">
    <property type="entry name" value="Tetracyclin repressor-like, C-terminal domain"/>
    <property type="match status" value="1"/>
</dbReference>
<evidence type="ECO:0000313" key="8">
    <source>
        <dbReference type="Proteomes" id="UP000019150"/>
    </source>
</evidence>
<dbReference type="InterPro" id="IPR001647">
    <property type="entry name" value="HTH_TetR"/>
</dbReference>
<dbReference type="Gene3D" id="1.10.357.10">
    <property type="entry name" value="Tetracycline Repressor, domain 2"/>
    <property type="match status" value="1"/>
</dbReference>
<keyword evidence="4" id="KW-0804">Transcription</keyword>
<feature type="DNA-binding region" description="H-T-H motif" evidence="5">
    <location>
        <begin position="35"/>
        <end position="54"/>
    </location>
</feature>
<dbReference type="GO" id="GO:0000976">
    <property type="term" value="F:transcription cis-regulatory region binding"/>
    <property type="evidence" value="ECO:0007669"/>
    <property type="project" value="TreeGrafter"/>
</dbReference>
<dbReference type="eggNOG" id="COG1309">
    <property type="taxonomic scope" value="Bacteria"/>
</dbReference>
<protein>
    <submittedName>
        <fullName evidence="7">Putative transcriptional regulator, TetR family</fullName>
    </submittedName>
</protein>
<dbReference type="HOGENOM" id="CLU_069356_12_4_11"/>
<evidence type="ECO:0000256" key="4">
    <source>
        <dbReference type="ARBA" id="ARBA00023163"/>
    </source>
</evidence>
<keyword evidence="3 5" id="KW-0238">DNA-binding</keyword>
<evidence type="ECO:0000256" key="3">
    <source>
        <dbReference type="ARBA" id="ARBA00023125"/>
    </source>
</evidence>
<evidence type="ECO:0000259" key="6">
    <source>
        <dbReference type="PROSITE" id="PS50977"/>
    </source>
</evidence>
<dbReference type="PANTHER" id="PTHR30055:SF175">
    <property type="entry name" value="HTH-TYPE TRANSCRIPTIONAL REPRESSOR KSTR2"/>
    <property type="match status" value="1"/>
</dbReference>
<dbReference type="Pfam" id="PF00440">
    <property type="entry name" value="TetR_N"/>
    <property type="match status" value="1"/>
</dbReference>
<dbReference type="Proteomes" id="UP000019150">
    <property type="component" value="Chromosome"/>
</dbReference>
<dbReference type="PROSITE" id="PS50977">
    <property type="entry name" value="HTH_TETR_2"/>
    <property type="match status" value="1"/>
</dbReference>
<evidence type="ECO:0000256" key="2">
    <source>
        <dbReference type="ARBA" id="ARBA00023015"/>
    </source>
</evidence>
<dbReference type="InterPro" id="IPR009057">
    <property type="entry name" value="Homeodomain-like_sf"/>
</dbReference>
<keyword evidence="1" id="KW-0678">Repressor</keyword>
<dbReference type="PRINTS" id="PR00455">
    <property type="entry name" value="HTHTETR"/>
</dbReference>
<dbReference type="STRING" id="1415166.NONO_c38050"/>
<dbReference type="Pfam" id="PF17932">
    <property type="entry name" value="TetR_C_24"/>
    <property type="match status" value="1"/>
</dbReference>
<dbReference type="EMBL" id="CP006850">
    <property type="protein sequence ID" value="AHH18589.1"/>
    <property type="molecule type" value="Genomic_DNA"/>
</dbReference>
<gene>
    <name evidence="7" type="ORF">NONO_c38050</name>
</gene>
<keyword evidence="2" id="KW-0805">Transcription regulation</keyword>
<dbReference type="InterPro" id="IPR036271">
    <property type="entry name" value="Tet_transcr_reg_TetR-rel_C_sf"/>
</dbReference>
<dbReference type="AlphaFoldDB" id="W5THF1"/>
<evidence type="ECO:0000313" key="7">
    <source>
        <dbReference type="EMBL" id="AHH18589.1"/>
    </source>
</evidence>
<dbReference type="InterPro" id="IPR050109">
    <property type="entry name" value="HTH-type_TetR-like_transc_reg"/>
</dbReference>
<sequence length="216" mass="23845">MTNKAAKNNDSAGTKGRIVAAATRLFAEKGYLGTGIRDIEDAVGIRRGALYYHIGNKENLLYEISHGQITPMNERAGEIVDSDLPAERKLRAMAHLLMQAIVDNQLATTVFFRDWIWLEGERRAEILAIRDEFEKHVERIIEEGVAAGTWADRGPLVTKGVLGMLNHTYVWFRPDGSVTADELADTFTDILLYGLGPNRAGTDPANSMKTSLSSTP</sequence>
<dbReference type="InterPro" id="IPR041490">
    <property type="entry name" value="KstR2_TetR_C"/>
</dbReference>
<organism evidence="7 8">
    <name type="scientific">Nocardia nova SH22a</name>
    <dbReference type="NCBI Taxonomy" id="1415166"/>
    <lineage>
        <taxon>Bacteria</taxon>
        <taxon>Bacillati</taxon>
        <taxon>Actinomycetota</taxon>
        <taxon>Actinomycetes</taxon>
        <taxon>Mycobacteriales</taxon>
        <taxon>Nocardiaceae</taxon>
        <taxon>Nocardia</taxon>
    </lineage>
</organism>